<comment type="caution">
    <text evidence="2">The sequence shown here is derived from an EMBL/GenBank/DDBJ whole genome shotgun (WGS) entry which is preliminary data.</text>
</comment>
<evidence type="ECO:0000313" key="3">
    <source>
        <dbReference type="Proteomes" id="UP000248889"/>
    </source>
</evidence>
<evidence type="ECO:0000256" key="1">
    <source>
        <dbReference type="SAM" id="Phobius"/>
    </source>
</evidence>
<reference evidence="2 3" key="1">
    <citation type="submission" date="2018-06" db="EMBL/GenBank/DDBJ databases">
        <title>Streptacidiphilus pinicola sp. nov., isolated from pine grove soil.</title>
        <authorList>
            <person name="Roh S.G."/>
            <person name="Park S."/>
            <person name="Kim M.-K."/>
            <person name="Yun B.-R."/>
            <person name="Park J."/>
            <person name="Kim M.J."/>
            <person name="Kim Y.S."/>
            <person name="Kim S.B."/>
        </authorList>
    </citation>
    <scope>NUCLEOTIDE SEQUENCE [LARGE SCALE GENOMIC DNA]</scope>
    <source>
        <strain evidence="2 3">MMS16-CNU450</strain>
    </source>
</reference>
<keyword evidence="3" id="KW-1185">Reference proteome</keyword>
<dbReference type="AlphaFoldDB" id="A0A2X0JIQ5"/>
<evidence type="ECO:0000313" key="2">
    <source>
        <dbReference type="EMBL" id="RAG87608.1"/>
    </source>
</evidence>
<keyword evidence="1" id="KW-1133">Transmembrane helix</keyword>
<organism evidence="2 3">
    <name type="scientific">Streptacidiphilus pinicola</name>
    <dbReference type="NCBI Taxonomy" id="2219663"/>
    <lineage>
        <taxon>Bacteria</taxon>
        <taxon>Bacillati</taxon>
        <taxon>Actinomycetota</taxon>
        <taxon>Actinomycetes</taxon>
        <taxon>Kitasatosporales</taxon>
        <taxon>Streptomycetaceae</taxon>
        <taxon>Streptacidiphilus</taxon>
    </lineage>
</organism>
<accession>A0A2X0JIQ5</accession>
<gene>
    <name evidence="2" type="ORF">DN069_00350</name>
</gene>
<keyword evidence="1" id="KW-0812">Transmembrane</keyword>
<dbReference type="EMBL" id="QKYN01000003">
    <property type="protein sequence ID" value="RAG87608.1"/>
    <property type="molecule type" value="Genomic_DNA"/>
</dbReference>
<dbReference type="Pfam" id="PF11292">
    <property type="entry name" value="DUF3093"/>
    <property type="match status" value="1"/>
</dbReference>
<protein>
    <submittedName>
        <fullName evidence="2">DUF3093 domain-containing protein</fullName>
    </submittedName>
</protein>
<proteinExistence type="predicted"/>
<keyword evidence="1" id="KW-0472">Membrane</keyword>
<name>A0A2X0JIQ5_9ACTN</name>
<dbReference type="Proteomes" id="UP000248889">
    <property type="component" value="Unassembled WGS sequence"/>
</dbReference>
<dbReference type="InterPro" id="IPR021443">
    <property type="entry name" value="DUF3093"/>
</dbReference>
<sequence length="155" mass="16431">MVAMYDERLSAPAVLWLLPAGLGISFMLVLLVFSPIAALLGLVVGGVAGAVLLSSYGSPRIRVAQGHLLAGEAKIPVSALGRAESLDKDEAFAWRTHKADARAFMLLRGYIPTALRVEVTDPGDPTPYLYLSTRTPDRLAAALEAARQDATTASK</sequence>
<feature type="transmembrane region" description="Helical" evidence="1">
    <location>
        <begin position="20"/>
        <end position="53"/>
    </location>
</feature>
<dbReference type="OrthoDB" id="3217020at2"/>